<dbReference type="Proteomes" id="UP000236173">
    <property type="component" value="Unassembled WGS sequence"/>
</dbReference>
<organism evidence="1 2">
    <name type="scientific">Candidatus Fervidibacter japonicus</name>
    <dbReference type="NCBI Taxonomy" id="2035412"/>
    <lineage>
        <taxon>Bacteria</taxon>
        <taxon>Candidatus Fervidibacterota</taxon>
        <taxon>Candidatus Fervidibacter</taxon>
    </lineage>
</organism>
<evidence type="ECO:0000313" key="2">
    <source>
        <dbReference type="Proteomes" id="UP000236173"/>
    </source>
</evidence>
<sequence length="263" mass="30352">MARPPSPIQSSCPLPTAWWLRRLRRWLIAPRKEIARLKRRWQSLPLVVLPRFMRECRQLLALLLQLRPDIVLGNARSGAPYVAAIEHRLRQASIEVRYERLCSAWGHKLQRALKPAAALHWCHLALADKKRIVIVDVSRKPFSDAQRVVGGVIVWLYNEAVSQLTGKPQPFDLVPALNKPMRNYLRHLSGFPDALAEVVATLRPLSTDRSLPFARHLLVRCWDDFAWDAEHGCLLSINASRLAWIDDRTDKYCWLPSVARWFL</sequence>
<name>A0A2H5X9L7_9BACT</name>
<gene>
    <name evidence="1" type="ORF">HRbin17_00375</name>
</gene>
<reference evidence="2" key="1">
    <citation type="submission" date="2017-09" db="EMBL/GenBank/DDBJ databases">
        <title>Metaegenomics of thermophilic ammonia-oxidizing enrichment culture.</title>
        <authorList>
            <person name="Kato S."/>
            <person name="Suzuki K."/>
        </authorList>
    </citation>
    <scope>NUCLEOTIDE SEQUENCE [LARGE SCALE GENOMIC DNA]</scope>
</reference>
<dbReference type="EMBL" id="BEHT01000003">
    <property type="protein sequence ID" value="GBC97880.1"/>
    <property type="molecule type" value="Genomic_DNA"/>
</dbReference>
<proteinExistence type="predicted"/>
<protein>
    <submittedName>
        <fullName evidence="1">Uncharacterized protein</fullName>
    </submittedName>
</protein>
<comment type="caution">
    <text evidence="1">The sequence shown here is derived from an EMBL/GenBank/DDBJ whole genome shotgun (WGS) entry which is preliminary data.</text>
</comment>
<dbReference type="AlphaFoldDB" id="A0A2H5X9L7"/>
<evidence type="ECO:0000313" key="1">
    <source>
        <dbReference type="EMBL" id="GBC97880.1"/>
    </source>
</evidence>
<accession>A0A2H5X9L7</accession>